<sequence length="637" mass="73108">MAEQNPINESASYEIRMKETTPFSPSTYRNNDHKAKLNKDTQQNIDFIANLPLELIILIMKQFSVVELFDFLSVSKEWQHQISSCSSLWTTLSTSWSLNHDLSKSNPLAAIVRHVENLDLGFENGELNLITRALLDQMDDGNFCKLRKFEMQNCYISNNRMFHIPVKAISHVSNTLKMFEMDYDEYRQHDDDRDHKQRDNYKGLFIPIDDSVTVDIFTPILSIISTCKHLDYFRYANIHLNSDSEDINEMNINITMVNPQLTQLEIELGSIKASNFISLLKLCPNLRVLRAVTFNQPMDHSILDSISQYCPGLEYLTFGFDDDWWFGEDLYSEYHPDEYSASTLLTETQQQQQQPLSSLQELHIKIHNIDHVVSFLDRHSQTIQKMMVSLYLNNNDSFASMQPLEQLDSLVVGYTEDPNILATLLSRLPALQLLKLDEADLGSNNVIHALRTLDTLEELIIGNDTYVYEEDIIELFRAYAERPVTTILKQHEEFITVDCSGLYLARIRQPGQLTFISLYGCNGFLFDEVLEEMGRIKTLSTVYIGFTDSLTCQGINNFCQQLKMLPNFFSIGLAGLACVDDSTLAILGSARNISSVCLRALDNITQEGLNVYKDLKKNDKKGYIFTTDCKNIKDRYL</sequence>
<proteinExistence type="predicted"/>
<reference evidence="2" key="1">
    <citation type="journal article" date="2022" name="IScience">
        <title>Evolution of zygomycete secretomes and the origins of terrestrial fungal ecologies.</title>
        <authorList>
            <person name="Chang Y."/>
            <person name="Wang Y."/>
            <person name="Mondo S."/>
            <person name="Ahrendt S."/>
            <person name="Andreopoulos W."/>
            <person name="Barry K."/>
            <person name="Beard J."/>
            <person name="Benny G.L."/>
            <person name="Blankenship S."/>
            <person name="Bonito G."/>
            <person name="Cuomo C."/>
            <person name="Desiro A."/>
            <person name="Gervers K.A."/>
            <person name="Hundley H."/>
            <person name="Kuo A."/>
            <person name="LaButti K."/>
            <person name="Lang B.F."/>
            <person name="Lipzen A."/>
            <person name="O'Donnell K."/>
            <person name="Pangilinan J."/>
            <person name="Reynolds N."/>
            <person name="Sandor L."/>
            <person name="Smith M.E."/>
            <person name="Tsang A."/>
            <person name="Grigoriev I.V."/>
            <person name="Stajich J.E."/>
            <person name="Spatafora J.W."/>
        </authorList>
    </citation>
    <scope>NUCLEOTIDE SEQUENCE</scope>
    <source>
        <strain evidence="2">RSA 2281</strain>
    </source>
</reference>
<dbReference type="Gene3D" id="1.20.1280.50">
    <property type="match status" value="1"/>
</dbReference>
<accession>A0AAD5JNV5</accession>
<dbReference type="Gene3D" id="3.80.10.10">
    <property type="entry name" value="Ribonuclease Inhibitor"/>
    <property type="match status" value="2"/>
</dbReference>
<gene>
    <name evidence="2" type="ORF">BDA99DRAFT_565165</name>
</gene>
<dbReference type="SUPFAM" id="SSF52047">
    <property type="entry name" value="RNI-like"/>
    <property type="match status" value="1"/>
</dbReference>
<name>A0AAD5JNV5_9FUNG</name>
<dbReference type="InterPro" id="IPR001810">
    <property type="entry name" value="F-box_dom"/>
</dbReference>
<protein>
    <recommendedName>
        <fullName evidence="1">F-box domain-containing protein</fullName>
    </recommendedName>
</protein>
<dbReference type="PROSITE" id="PS50181">
    <property type="entry name" value="FBOX"/>
    <property type="match status" value="1"/>
</dbReference>
<dbReference type="InterPro" id="IPR032675">
    <property type="entry name" value="LRR_dom_sf"/>
</dbReference>
<evidence type="ECO:0000313" key="2">
    <source>
        <dbReference type="EMBL" id="KAI9247491.1"/>
    </source>
</evidence>
<organism evidence="2 3">
    <name type="scientific">Phascolomyces articulosus</name>
    <dbReference type="NCBI Taxonomy" id="60185"/>
    <lineage>
        <taxon>Eukaryota</taxon>
        <taxon>Fungi</taxon>
        <taxon>Fungi incertae sedis</taxon>
        <taxon>Mucoromycota</taxon>
        <taxon>Mucoromycotina</taxon>
        <taxon>Mucoromycetes</taxon>
        <taxon>Mucorales</taxon>
        <taxon>Lichtheimiaceae</taxon>
        <taxon>Phascolomyces</taxon>
    </lineage>
</organism>
<dbReference type="Pfam" id="PF00646">
    <property type="entry name" value="F-box"/>
    <property type="match status" value="1"/>
</dbReference>
<dbReference type="EMBL" id="JAIXMP010000042">
    <property type="protein sequence ID" value="KAI9247491.1"/>
    <property type="molecule type" value="Genomic_DNA"/>
</dbReference>
<dbReference type="SUPFAM" id="SSF81383">
    <property type="entry name" value="F-box domain"/>
    <property type="match status" value="1"/>
</dbReference>
<dbReference type="Proteomes" id="UP001209540">
    <property type="component" value="Unassembled WGS sequence"/>
</dbReference>
<comment type="caution">
    <text evidence="2">The sequence shown here is derived from an EMBL/GenBank/DDBJ whole genome shotgun (WGS) entry which is preliminary data.</text>
</comment>
<reference evidence="2" key="2">
    <citation type="submission" date="2023-02" db="EMBL/GenBank/DDBJ databases">
        <authorList>
            <consortium name="DOE Joint Genome Institute"/>
            <person name="Mondo S.J."/>
            <person name="Chang Y."/>
            <person name="Wang Y."/>
            <person name="Ahrendt S."/>
            <person name="Andreopoulos W."/>
            <person name="Barry K."/>
            <person name="Beard J."/>
            <person name="Benny G.L."/>
            <person name="Blankenship S."/>
            <person name="Bonito G."/>
            <person name="Cuomo C."/>
            <person name="Desiro A."/>
            <person name="Gervers K.A."/>
            <person name="Hundley H."/>
            <person name="Kuo A."/>
            <person name="LaButti K."/>
            <person name="Lang B.F."/>
            <person name="Lipzen A."/>
            <person name="O'Donnell K."/>
            <person name="Pangilinan J."/>
            <person name="Reynolds N."/>
            <person name="Sandor L."/>
            <person name="Smith M.W."/>
            <person name="Tsang A."/>
            <person name="Grigoriev I.V."/>
            <person name="Stajich J.E."/>
            <person name="Spatafora J.W."/>
        </authorList>
    </citation>
    <scope>NUCLEOTIDE SEQUENCE</scope>
    <source>
        <strain evidence="2">RSA 2281</strain>
    </source>
</reference>
<feature type="domain" description="F-box" evidence="1">
    <location>
        <begin position="45"/>
        <end position="92"/>
    </location>
</feature>
<evidence type="ECO:0000313" key="3">
    <source>
        <dbReference type="Proteomes" id="UP001209540"/>
    </source>
</evidence>
<evidence type="ECO:0000259" key="1">
    <source>
        <dbReference type="PROSITE" id="PS50181"/>
    </source>
</evidence>
<dbReference type="InterPro" id="IPR036047">
    <property type="entry name" value="F-box-like_dom_sf"/>
</dbReference>
<keyword evidence="3" id="KW-1185">Reference proteome</keyword>
<dbReference type="AlphaFoldDB" id="A0AAD5JNV5"/>